<dbReference type="InterPro" id="IPR004352">
    <property type="entry name" value="GH114_TIM-barrel"/>
</dbReference>
<organism evidence="3 4">
    <name type="scientific">Azotobacter bryophylli</name>
    <dbReference type="NCBI Taxonomy" id="1986537"/>
    <lineage>
        <taxon>Bacteria</taxon>
        <taxon>Pseudomonadati</taxon>
        <taxon>Pseudomonadota</taxon>
        <taxon>Gammaproteobacteria</taxon>
        <taxon>Pseudomonadales</taxon>
        <taxon>Pseudomonadaceae</taxon>
        <taxon>Azotobacter</taxon>
    </lineage>
</organism>
<dbReference type="Proteomes" id="UP001595457">
    <property type="component" value="Unassembled WGS sequence"/>
</dbReference>
<dbReference type="SUPFAM" id="SSF51445">
    <property type="entry name" value="(Trans)glycosidases"/>
    <property type="match status" value="1"/>
</dbReference>
<dbReference type="EMBL" id="JBHRSJ010000035">
    <property type="protein sequence ID" value="MFC2974326.1"/>
    <property type="molecule type" value="Genomic_DNA"/>
</dbReference>
<accession>A0ABV7AYK5</accession>
<name>A0ABV7AYK5_9GAMM</name>
<feature type="region of interest" description="Disordered" evidence="1">
    <location>
        <begin position="294"/>
        <end position="348"/>
    </location>
</feature>
<feature type="domain" description="Glycoside-hydrolase family GH114 TIM-barrel" evidence="2">
    <location>
        <begin position="76"/>
        <end position="291"/>
    </location>
</feature>
<dbReference type="Gene3D" id="3.20.20.70">
    <property type="entry name" value="Aldolase class I"/>
    <property type="match status" value="1"/>
</dbReference>
<protein>
    <submittedName>
        <fullName evidence="3">Endo alpha-1,4 polygalactosaminidase</fullName>
    </submittedName>
</protein>
<dbReference type="InterPro" id="IPR013785">
    <property type="entry name" value="Aldolase_TIM"/>
</dbReference>
<dbReference type="Pfam" id="PF03537">
    <property type="entry name" value="Glyco_hydro_114"/>
    <property type="match status" value="1"/>
</dbReference>
<reference evidence="4" key="1">
    <citation type="journal article" date="2019" name="Int. J. Syst. Evol. Microbiol.">
        <title>The Global Catalogue of Microorganisms (GCM) 10K type strain sequencing project: providing services to taxonomists for standard genome sequencing and annotation.</title>
        <authorList>
            <consortium name="The Broad Institute Genomics Platform"/>
            <consortium name="The Broad Institute Genome Sequencing Center for Infectious Disease"/>
            <person name="Wu L."/>
            <person name="Ma J."/>
        </authorList>
    </citation>
    <scope>NUCLEOTIDE SEQUENCE [LARGE SCALE GENOMIC DNA]</scope>
    <source>
        <strain evidence="4">KCTC 62195</strain>
    </source>
</reference>
<evidence type="ECO:0000313" key="4">
    <source>
        <dbReference type="Proteomes" id="UP001595457"/>
    </source>
</evidence>
<feature type="compositionally biased region" description="Basic and acidic residues" evidence="1">
    <location>
        <begin position="1"/>
        <end position="22"/>
    </location>
</feature>
<gene>
    <name evidence="3" type="ORF">ACFOJE_19210</name>
</gene>
<feature type="compositionally biased region" description="Polar residues" evidence="1">
    <location>
        <begin position="325"/>
        <end position="339"/>
    </location>
</feature>
<evidence type="ECO:0000313" key="3">
    <source>
        <dbReference type="EMBL" id="MFC2974326.1"/>
    </source>
</evidence>
<sequence length="348" mass="37878">MSSDRALRDEDGDEKNPAERRNHLAASSLYSQTGREPGRHEGHNLEATSMKAFKLSLLSLFAPCALAQVSLQPDITWHVQLQGTPQNVDRQLYDIDLFDTPQATIADFKSKGHVVICYFSAGTYEDWRPDAQKIPEGVRGNNLADWPGERWLNVASDQLKPVMTARLDLAKQKGCDGVDPDNVDGYSNQTGFPLTKDQQVAYNRWLAGQAHSRGLLIGLKNALELVSDLSTEYDFAVNESCFDWNECEMLQPFASQGRPVFAIDYGGFDQKRCDRAQELGISLQFYDKSLSGAGKPCSGGASGTTGTTGTTGGTGKSTDQGTTTDQPSGGTTEKSTDQTTPDESDDGE</sequence>
<dbReference type="InterPro" id="IPR017853">
    <property type="entry name" value="GH"/>
</dbReference>
<proteinExistence type="predicted"/>
<dbReference type="PANTHER" id="PTHR35273">
    <property type="entry name" value="ALPHA-1,4 POLYGALACTOSAMINIDASE, PUTATIVE (AFU_ORTHOLOGUE AFUA_3G07890)-RELATED"/>
    <property type="match status" value="1"/>
</dbReference>
<dbReference type="RefSeq" id="WP_377816446.1">
    <property type="nucleotide sequence ID" value="NZ_JBHRSJ010000035.1"/>
</dbReference>
<dbReference type="PANTHER" id="PTHR35273:SF2">
    <property type="entry name" value="ALPHA-GALACTOSIDASE"/>
    <property type="match status" value="1"/>
</dbReference>
<evidence type="ECO:0000256" key="1">
    <source>
        <dbReference type="SAM" id="MobiDB-lite"/>
    </source>
</evidence>
<keyword evidence="4" id="KW-1185">Reference proteome</keyword>
<evidence type="ECO:0000259" key="2">
    <source>
        <dbReference type="Pfam" id="PF03537"/>
    </source>
</evidence>
<feature type="region of interest" description="Disordered" evidence="1">
    <location>
        <begin position="1"/>
        <end position="42"/>
    </location>
</feature>
<comment type="caution">
    <text evidence="3">The sequence shown here is derived from an EMBL/GenBank/DDBJ whole genome shotgun (WGS) entry which is preliminary data.</text>
</comment>